<evidence type="ECO:0000313" key="2">
    <source>
        <dbReference type="Proteomes" id="UP000823641"/>
    </source>
</evidence>
<reference evidence="1" key="1">
    <citation type="submission" date="2020-10" db="EMBL/GenBank/DDBJ databases">
        <authorList>
            <person name="Gilroy R."/>
        </authorList>
    </citation>
    <scope>NUCLEOTIDE SEQUENCE</scope>
    <source>
        <strain evidence="1">G3-3990</strain>
    </source>
</reference>
<reference evidence="1" key="2">
    <citation type="journal article" date="2021" name="PeerJ">
        <title>Extensive microbial diversity within the chicken gut microbiome revealed by metagenomics and culture.</title>
        <authorList>
            <person name="Gilroy R."/>
            <person name="Ravi A."/>
            <person name="Getino M."/>
            <person name="Pursley I."/>
            <person name="Horton D.L."/>
            <person name="Alikhan N.F."/>
            <person name="Baker D."/>
            <person name="Gharbi K."/>
            <person name="Hall N."/>
            <person name="Watson M."/>
            <person name="Adriaenssens E.M."/>
            <person name="Foster-Nyarko E."/>
            <person name="Jarju S."/>
            <person name="Secka A."/>
            <person name="Antonio M."/>
            <person name="Oren A."/>
            <person name="Chaudhuri R.R."/>
            <person name="La Ragione R."/>
            <person name="Hildebrand F."/>
            <person name="Pallen M.J."/>
        </authorList>
    </citation>
    <scope>NUCLEOTIDE SEQUENCE</scope>
    <source>
        <strain evidence="1">G3-3990</strain>
    </source>
</reference>
<dbReference type="AlphaFoldDB" id="A0A9D9HUS0"/>
<dbReference type="EMBL" id="JADIMG010000079">
    <property type="protein sequence ID" value="MBO8460345.1"/>
    <property type="molecule type" value="Genomic_DNA"/>
</dbReference>
<dbReference type="Proteomes" id="UP000823641">
    <property type="component" value="Unassembled WGS sequence"/>
</dbReference>
<protein>
    <submittedName>
        <fullName evidence="1">Uncharacterized protein</fullName>
    </submittedName>
</protein>
<proteinExistence type="predicted"/>
<gene>
    <name evidence="1" type="ORF">IAA73_08450</name>
</gene>
<evidence type="ECO:0000313" key="1">
    <source>
        <dbReference type="EMBL" id="MBO8460345.1"/>
    </source>
</evidence>
<name>A0A9D9HUS0_9BACT</name>
<organism evidence="1 2">
    <name type="scientific">Candidatus Gallipaludibacter merdavium</name>
    <dbReference type="NCBI Taxonomy" id="2840839"/>
    <lineage>
        <taxon>Bacteria</taxon>
        <taxon>Pseudomonadati</taxon>
        <taxon>Bacteroidota</taxon>
        <taxon>Bacteroidia</taxon>
        <taxon>Bacteroidales</taxon>
        <taxon>Candidatus Gallipaludibacter</taxon>
    </lineage>
</organism>
<accession>A0A9D9HUS0</accession>
<comment type="caution">
    <text evidence="1">The sequence shown here is derived from an EMBL/GenBank/DDBJ whole genome shotgun (WGS) entry which is preliminary data.</text>
</comment>
<sequence>MNKKSFVLALFLGFVFHTWSENVYICDFENPAQWPAWQTLQSRNAPNTQWFIGDAERTYGTTSLYVTKDNGLTADYEKNTYGIPAYVQLPLTAGNYRISFDWKADGNGGNDRLWVAAVPKGSDIPAAELGGLPSIISNNLLHPESFKGSAQQWKTEYLDITLASDSMLLCFYWEVTSVNGTTKPGACIDNVQVVPNEAPYKEPSDLFPENTDTGFSLSWTGNTQQYEVLVYDVKTGSTYYEVMFVDGNQLIMPYDIIEESAFKFRVRPITDDTIPGLWTETRVVMVYDPESRCFDYMNFYLPNVKCTYGPFNQPDSAVGVVDNGYTEMSSRHTIHYMGEIDPRTLTGRNQLSTLPPGETLASVRLGGEWRVYGGNIAQSITYTIPITEGIGLIEFQYAVVAQSGGHDSNDQPRFTLEIYDANGTQLGECMRADFRPPRDDSDWQSQGGESSGWYKADVLLTNFKDVYWRDWTLVAFNVEEYVGSSIQIKITNRACALGEHWGYIYFTLGCADGKLQRSGCEDPNNQYLIAPDGFDYEWERPFDYDKPTGPWYDGQDVYARELYVAPNDTNTYTCYVMPKNNPRCYFTLTASGIRQLPKADAEYEHTPHDCINEVTFTSKSAVIGSYTTEDGISVDTVIGPCDLRWMFGENGEFGVSTEISPKVEFPKEGGTFPVYLVATMPDSEDECSDVYEFNVTVPSIEESEHITKKQVCDGLEITFEDSTYTISQDTTIQVVYEAFGGCDSIRTLEVTMIDPDTICMGDSYNFYGNTYTEAGTYTYRAKGTEADGCDSIDYELCLVVLDTLDMEIGIPINESCNATDRKILVPYTLLAGVATVFDVRFDDEAHAQGFTDMEGLPVQSAENVTFNISNNALPDRYMATFTFYNEYACGDKTFVVPLDVYYPAEVLTHRWDDVLAIRNENYNNPNGEGYKFTAFQWYKDGQPLEGETKSYLYLPNEKLDPNTDYQVALTREGSTESILSCPAVFTITENDKNVTVELQTSYSQQSSSGMPMHIYASQPVNGTATVYNMFGLAISSTKVTEGEYELPMPPTTGVYIVKTVLQDTNSNTYEQTERIIIQ</sequence>